<dbReference type="Pfam" id="PF12833">
    <property type="entry name" value="HTH_18"/>
    <property type="match status" value="1"/>
</dbReference>
<gene>
    <name evidence="5" type="ORF">GCM10017584_04160</name>
</gene>
<dbReference type="InterPro" id="IPR018060">
    <property type="entry name" value="HTH_AraC"/>
</dbReference>
<dbReference type="PROSITE" id="PS00041">
    <property type="entry name" value="HTH_ARAC_FAMILY_1"/>
    <property type="match status" value="1"/>
</dbReference>
<keyword evidence="1" id="KW-0805">Transcription regulation</keyword>
<dbReference type="Gene3D" id="2.60.120.10">
    <property type="entry name" value="Jelly Rolls"/>
    <property type="match status" value="1"/>
</dbReference>
<dbReference type="InterPro" id="IPR009057">
    <property type="entry name" value="Homeodomain-like_sf"/>
</dbReference>
<dbReference type="InterPro" id="IPR011051">
    <property type="entry name" value="RmlC_Cupin_sf"/>
</dbReference>
<dbReference type="GO" id="GO:0003700">
    <property type="term" value="F:DNA-binding transcription factor activity"/>
    <property type="evidence" value="ECO:0007669"/>
    <property type="project" value="InterPro"/>
</dbReference>
<evidence type="ECO:0000256" key="1">
    <source>
        <dbReference type="ARBA" id="ARBA00023015"/>
    </source>
</evidence>
<dbReference type="RefSeq" id="WP_271175528.1">
    <property type="nucleotide sequence ID" value="NZ_BAAAJO010000001.1"/>
</dbReference>
<proteinExistence type="predicted"/>
<dbReference type="PROSITE" id="PS01124">
    <property type="entry name" value="HTH_ARAC_FAMILY_2"/>
    <property type="match status" value="1"/>
</dbReference>
<dbReference type="Gene3D" id="1.10.10.60">
    <property type="entry name" value="Homeodomain-like"/>
    <property type="match status" value="2"/>
</dbReference>
<protein>
    <submittedName>
        <fullName evidence="5">AraC family transcriptional regulator</fullName>
    </submittedName>
</protein>
<name>A0A9W6H7S4_9MICO</name>
<organism evidence="5 6">
    <name type="scientific">Leifsonia poae</name>
    <dbReference type="NCBI Taxonomy" id="110933"/>
    <lineage>
        <taxon>Bacteria</taxon>
        <taxon>Bacillati</taxon>
        <taxon>Actinomycetota</taxon>
        <taxon>Actinomycetes</taxon>
        <taxon>Micrococcales</taxon>
        <taxon>Microbacteriaceae</taxon>
        <taxon>Leifsonia</taxon>
    </lineage>
</organism>
<dbReference type="Proteomes" id="UP001142372">
    <property type="component" value="Unassembled WGS sequence"/>
</dbReference>
<evidence type="ECO:0000256" key="3">
    <source>
        <dbReference type="ARBA" id="ARBA00023163"/>
    </source>
</evidence>
<dbReference type="InterPro" id="IPR032783">
    <property type="entry name" value="AraC_lig"/>
</dbReference>
<dbReference type="InterPro" id="IPR018062">
    <property type="entry name" value="HTH_AraC-typ_CS"/>
</dbReference>
<evidence type="ECO:0000259" key="4">
    <source>
        <dbReference type="PROSITE" id="PS01124"/>
    </source>
</evidence>
<evidence type="ECO:0000313" key="5">
    <source>
        <dbReference type="EMBL" id="GLJ74843.1"/>
    </source>
</evidence>
<dbReference type="GO" id="GO:0043565">
    <property type="term" value="F:sequence-specific DNA binding"/>
    <property type="evidence" value="ECO:0007669"/>
    <property type="project" value="InterPro"/>
</dbReference>
<evidence type="ECO:0000313" key="6">
    <source>
        <dbReference type="Proteomes" id="UP001142372"/>
    </source>
</evidence>
<dbReference type="AlphaFoldDB" id="A0A9W6H7S4"/>
<keyword evidence="6" id="KW-1185">Reference proteome</keyword>
<dbReference type="EMBL" id="BSEN01000001">
    <property type="protein sequence ID" value="GLJ74843.1"/>
    <property type="molecule type" value="Genomic_DNA"/>
</dbReference>
<dbReference type="PANTHER" id="PTHR46796">
    <property type="entry name" value="HTH-TYPE TRANSCRIPTIONAL ACTIVATOR RHAS-RELATED"/>
    <property type="match status" value="1"/>
</dbReference>
<dbReference type="Pfam" id="PF12852">
    <property type="entry name" value="Cupin_6"/>
    <property type="match status" value="1"/>
</dbReference>
<keyword evidence="3" id="KW-0804">Transcription</keyword>
<keyword evidence="2" id="KW-0238">DNA-binding</keyword>
<sequence>MTLAAVTEDTSLERALATLEWRLLEASRVELPELRQTTLPGGTMRFHYVVTGSLDLRTPGESLTLRAGDFVLLSGVAPHVVTAAEPAVVVTGALQCAGCDTTRLVGVLPDVLVACGFSTRDPDMAQLVEILVREVAGSDGRPGSSVIADRFATLIASAAVRSWAENGGALESWLVGQRDPHIARAIEAMRGDPGNAWTLESLARVARSSRSVFAGRFRELVGESPTRYLTALRMEQAERLLRSERLTIGEAAQRLGYGSDAAFSRAFRRHAGESPATWRRRALQPNP</sequence>
<dbReference type="PANTHER" id="PTHR46796:SF7">
    <property type="entry name" value="ARAC FAMILY TRANSCRIPTIONAL REGULATOR"/>
    <property type="match status" value="1"/>
</dbReference>
<feature type="domain" description="HTH araC/xylS-type" evidence="4">
    <location>
        <begin position="183"/>
        <end position="281"/>
    </location>
</feature>
<comment type="caution">
    <text evidence="5">The sequence shown here is derived from an EMBL/GenBank/DDBJ whole genome shotgun (WGS) entry which is preliminary data.</text>
</comment>
<evidence type="ECO:0000256" key="2">
    <source>
        <dbReference type="ARBA" id="ARBA00023125"/>
    </source>
</evidence>
<dbReference type="SUPFAM" id="SSF51182">
    <property type="entry name" value="RmlC-like cupins"/>
    <property type="match status" value="1"/>
</dbReference>
<reference evidence="5" key="1">
    <citation type="journal article" date="2014" name="Int. J. Syst. Evol. Microbiol.">
        <title>Complete genome sequence of Corynebacterium casei LMG S-19264T (=DSM 44701T), isolated from a smear-ripened cheese.</title>
        <authorList>
            <consortium name="US DOE Joint Genome Institute (JGI-PGF)"/>
            <person name="Walter F."/>
            <person name="Albersmeier A."/>
            <person name="Kalinowski J."/>
            <person name="Ruckert C."/>
        </authorList>
    </citation>
    <scope>NUCLEOTIDE SEQUENCE</scope>
    <source>
        <strain evidence="5">VKM Ac-1401</strain>
    </source>
</reference>
<reference evidence="5" key="2">
    <citation type="submission" date="2023-01" db="EMBL/GenBank/DDBJ databases">
        <authorList>
            <person name="Sun Q."/>
            <person name="Evtushenko L."/>
        </authorList>
    </citation>
    <scope>NUCLEOTIDE SEQUENCE</scope>
    <source>
        <strain evidence="5">VKM Ac-1401</strain>
    </source>
</reference>
<dbReference type="SMART" id="SM00342">
    <property type="entry name" value="HTH_ARAC"/>
    <property type="match status" value="1"/>
</dbReference>
<dbReference type="SUPFAM" id="SSF46689">
    <property type="entry name" value="Homeodomain-like"/>
    <property type="match status" value="2"/>
</dbReference>
<accession>A0A9W6H7S4</accession>
<dbReference type="InterPro" id="IPR014710">
    <property type="entry name" value="RmlC-like_jellyroll"/>
</dbReference>
<dbReference type="InterPro" id="IPR050204">
    <property type="entry name" value="AraC_XylS_family_regulators"/>
</dbReference>